<dbReference type="STRING" id="1469144.LI90_2904"/>
<dbReference type="Proteomes" id="UP000070659">
    <property type="component" value="Unassembled WGS sequence"/>
</dbReference>
<dbReference type="PATRIC" id="fig|1469144.10.peg.3136"/>
<dbReference type="OrthoDB" id="162914at2"/>
<evidence type="ECO:0000313" key="8">
    <source>
        <dbReference type="Proteomes" id="UP000070659"/>
    </source>
</evidence>
<comment type="caution">
    <text evidence="4">The sequence shown here is derived from an EMBL/GenBank/DDBJ whole genome shotgun (WGS) entry which is preliminary data.</text>
</comment>
<reference evidence="3 8" key="2">
    <citation type="submission" date="2015-02" db="EMBL/GenBank/DDBJ databases">
        <title>Physiological reanalysis, assessment of diazotrophy, and genome sequences of multiple isolates of Streptomyces thermoautotrophicus.</title>
        <authorList>
            <person name="MacKellar D.C."/>
            <person name="Lieber L."/>
            <person name="Norman J."/>
            <person name="Bolger A."/>
            <person name="Tobin C."/>
            <person name="Murray J.W."/>
            <person name="Prell J."/>
        </authorList>
    </citation>
    <scope>NUCLEOTIDE SEQUENCE [LARGE SCALE GENOMIC DNA]</scope>
    <source>
        <strain evidence="3 8">UBT1</strain>
    </source>
</reference>
<dbReference type="InterPro" id="IPR019920">
    <property type="entry name" value="F420-binding_dom_put"/>
</dbReference>
<keyword evidence="1" id="KW-0560">Oxidoreductase</keyword>
<dbReference type="PANTHER" id="PTHR35176:SF6">
    <property type="entry name" value="HEME OXYGENASE HI_0854-RELATED"/>
    <property type="match status" value="1"/>
</dbReference>
<proteinExistence type="predicted"/>
<name>A0A132MVI6_9ACTN</name>
<dbReference type="EMBL" id="LAXD01000001">
    <property type="protein sequence ID" value="KWX01871.1"/>
    <property type="molecule type" value="Genomic_DNA"/>
</dbReference>
<protein>
    <submittedName>
        <fullName evidence="3 4">Pyridoxamine 5'-phosphate oxidase</fullName>
    </submittedName>
</protein>
<reference evidence="4" key="4">
    <citation type="submission" date="2015-04" db="EMBL/GenBank/DDBJ databases">
        <title>Physiological reanalysis, assessment of diazotrophy, and genome sequences of multiple isolates of Streptomyces thermoautotrophicus.</title>
        <authorList>
            <person name="MacKellar D.C."/>
            <person name="Lieber L."/>
            <person name="Norman J."/>
            <person name="Bolger A."/>
            <person name="Tobin C."/>
            <person name="Murray J.W."/>
            <person name="Woodward J."/>
            <person name="Friesen M."/>
            <person name="Prell J."/>
        </authorList>
    </citation>
    <scope>NUCLEOTIDE SEQUENCE [LARGE SCALE GENOMIC DNA]</scope>
    <source>
        <strain evidence="4">H1</strain>
    </source>
</reference>
<dbReference type="InterPro" id="IPR012349">
    <property type="entry name" value="Split_barrel_FMN-bd"/>
</dbReference>
<dbReference type="EMBL" id="JYIK01000879">
    <property type="protein sequence ID" value="KWX09146.1"/>
    <property type="molecule type" value="Genomic_DNA"/>
</dbReference>
<dbReference type="Proteomes" id="UP000070188">
    <property type="component" value="Unassembled WGS sequence"/>
</dbReference>
<evidence type="ECO:0000313" key="6">
    <source>
        <dbReference type="Proteomes" id="UP000070188"/>
    </source>
</evidence>
<evidence type="ECO:0000313" key="5">
    <source>
        <dbReference type="EMBL" id="KWX09146.1"/>
    </source>
</evidence>
<dbReference type="InterPro" id="IPR011576">
    <property type="entry name" value="Pyridox_Oxase_N"/>
</dbReference>
<evidence type="ECO:0000313" key="4">
    <source>
        <dbReference type="EMBL" id="KWX01871.1"/>
    </source>
</evidence>
<organism evidence="4 6">
    <name type="scientific">Carbonactinospora thermoautotrophica</name>
    <dbReference type="NCBI Taxonomy" id="1469144"/>
    <lineage>
        <taxon>Bacteria</taxon>
        <taxon>Bacillati</taxon>
        <taxon>Actinomycetota</taxon>
        <taxon>Actinomycetes</taxon>
        <taxon>Kitasatosporales</taxon>
        <taxon>Carbonactinosporaceae</taxon>
        <taxon>Carbonactinospora</taxon>
    </lineage>
</organism>
<dbReference type="SUPFAM" id="SSF50475">
    <property type="entry name" value="FMN-binding split barrel"/>
    <property type="match status" value="1"/>
</dbReference>
<gene>
    <name evidence="4" type="ORF">LI90_2904</name>
    <name evidence="3" type="ORF">TH66_14645</name>
    <name evidence="5" type="ORF">TR74_11385</name>
</gene>
<dbReference type="PANTHER" id="PTHR35176">
    <property type="entry name" value="HEME OXYGENASE HI_0854-RELATED"/>
    <property type="match status" value="1"/>
</dbReference>
<dbReference type="GO" id="GO:0005829">
    <property type="term" value="C:cytosol"/>
    <property type="evidence" value="ECO:0007669"/>
    <property type="project" value="TreeGrafter"/>
</dbReference>
<sequence>MAVRLSDEDIELLRKPVFAHVATVMPDGTPQVTPVWIDTDGEAVLFNTAKGRVKHRNLTRNPNVAVSLTDDANPYKMLAIRGRAELIEEGADEHIDALAKKYLGVDTYPYRQPGEERVIVRITPTARAVMG</sequence>
<dbReference type="GO" id="GO:0070967">
    <property type="term" value="F:coenzyme F420 binding"/>
    <property type="evidence" value="ECO:0007669"/>
    <property type="project" value="TreeGrafter"/>
</dbReference>
<dbReference type="NCBIfam" id="TIGR03618">
    <property type="entry name" value="Rv1155_F420"/>
    <property type="match status" value="1"/>
</dbReference>
<dbReference type="Gene3D" id="2.30.110.10">
    <property type="entry name" value="Electron Transport, Fmn-binding Protein, Chain A"/>
    <property type="match status" value="1"/>
</dbReference>
<keyword evidence="6" id="KW-1185">Reference proteome</keyword>
<evidence type="ECO:0000259" key="2">
    <source>
        <dbReference type="Pfam" id="PF01243"/>
    </source>
</evidence>
<dbReference type="GO" id="GO:0016627">
    <property type="term" value="F:oxidoreductase activity, acting on the CH-CH group of donors"/>
    <property type="evidence" value="ECO:0007669"/>
    <property type="project" value="TreeGrafter"/>
</dbReference>
<accession>A0A132MVI6</accession>
<dbReference type="AlphaFoldDB" id="A0A132MVI6"/>
<reference evidence="6" key="3">
    <citation type="submission" date="2015-04" db="EMBL/GenBank/DDBJ databases">
        <title>Physiological reanalysis, assessment of diazotrophy, and genome sequences of multiple isolates of Streptomyces thermoautotrophicus.</title>
        <authorList>
            <person name="MacKellar D.C."/>
            <person name="Lieber L."/>
            <person name="Norman J."/>
            <person name="Bolger A."/>
            <person name="Tobin C."/>
            <person name="Murray J.W."/>
            <person name="Chang R."/>
            <person name="Ford T."/>
            <person name="Nguyen P.Q."/>
            <person name="Woodward J."/>
            <person name="Permingeat H."/>
            <person name="Joshi N.S."/>
            <person name="Silver P.A."/>
            <person name="Usadel B."/>
            <person name="Rutherford A.W."/>
            <person name="Friesen M."/>
            <person name="Prell J."/>
        </authorList>
    </citation>
    <scope>NUCLEOTIDE SEQUENCE [LARGE SCALE GENOMIC DNA]</scope>
    <source>
        <strain evidence="6">H1</strain>
    </source>
</reference>
<dbReference type="RefSeq" id="WP_066888616.1">
    <property type="nucleotide sequence ID" value="NZ_JYIJ01000018.1"/>
</dbReference>
<dbReference type="Pfam" id="PF01243">
    <property type="entry name" value="PNPOx_N"/>
    <property type="match status" value="1"/>
</dbReference>
<feature type="domain" description="Pyridoxamine 5'-phosphate oxidase N-terminal" evidence="2">
    <location>
        <begin position="10"/>
        <end position="126"/>
    </location>
</feature>
<dbReference type="InterPro" id="IPR052019">
    <property type="entry name" value="F420H2_bilvrd_red/Heme_oxyg"/>
</dbReference>
<reference evidence="7" key="1">
    <citation type="submission" date="2015-02" db="EMBL/GenBank/DDBJ databases">
        <title>Physiological reanalysis, assessment of diazotrophy, and genome sequences of multiple isolates of Streptomyces thermoautotrophicus.</title>
        <authorList>
            <person name="MacKellar D.C."/>
            <person name="Lieber L."/>
            <person name="Norman J."/>
            <person name="Bolger A."/>
            <person name="Tobin C."/>
            <person name="Murray J.W."/>
            <person name="Friesen M."/>
            <person name="Prell J."/>
        </authorList>
    </citation>
    <scope>NUCLEOTIDE SEQUENCE [LARGE SCALE GENOMIC DNA]</scope>
    <source>
        <strain evidence="7">UBT1</strain>
    </source>
</reference>
<evidence type="ECO:0000313" key="7">
    <source>
        <dbReference type="Proteomes" id="UP000070598"/>
    </source>
</evidence>
<dbReference type="Proteomes" id="UP000070598">
    <property type="component" value="Unassembled WGS sequence"/>
</dbReference>
<evidence type="ECO:0000313" key="3">
    <source>
        <dbReference type="EMBL" id="KWX00148.1"/>
    </source>
</evidence>
<evidence type="ECO:0000256" key="1">
    <source>
        <dbReference type="ARBA" id="ARBA00023002"/>
    </source>
</evidence>
<dbReference type="EMBL" id="JYIJ01000018">
    <property type="protein sequence ID" value="KWX00148.1"/>
    <property type="molecule type" value="Genomic_DNA"/>
</dbReference>